<reference evidence="2" key="1">
    <citation type="journal article" date="2020" name="Stud. Mycol.">
        <title>101 Dothideomycetes genomes: a test case for predicting lifestyles and emergence of pathogens.</title>
        <authorList>
            <person name="Haridas S."/>
            <person name="Albert R."/>
            <person name="Binder M."/>
            <person name="Bloem J."/>
            <person name="Labutti K."/>
            <person name="Salamov A."/>
            <person name="Andreopoulos B."/>
            <person name="Baker S."/>
            <person name="Barry K."/>
            <person name="Bills G."/>
            <person name="Bluhm B."/>
            <person name="Cannon C."/>
            <person name="Castanera R."/>
            <person name="Culley D."/>
            <person name="Daum C."/>
            <person name="Ezra D."/>
            <person name="Gonzalez J."/>
            <person name="Henrissat B."/>
            <person name="Kuo A."/>
            <person name="Liang C."/>
            <person name="Lipzen A."/>
            <person name="Lutzoni F."/>
            <person name="Magnuson J."/>
            <person name="Mondo S."/>
            <person name="Nolan M."/>
            <person name="Ohm R."/>
            <person name="Pangilinan J."/>
            <person name="Park H.-J."/>
            <person name="Ramirez L."/>
            <person name="Alfaro M."/>
            <person name="Sun H."/>
            <person name="Tritt A."/>
            <person name="Yoshinaga Y."/>
            <person name="Zwiers L.-H."/>
            <person name="Turgeon B."/>
            <person name="Goodwin S."/>
            <person name="Spatafora J."/>
            <person name="Crous P."/>
            <person name="Grigoriev I."/>
        </authorList>
    </citation>
    <scope>NUCLEOTIDE SEQUENCE</scope>
    <source>
        <strain evidence="2">CBS 627.86</strain>
    </source>
</reference>
<dbReference type="OrthoDB" id="309640at2759"/>
<evidence type="ECO:0000313" key="2">
    <source>
        <dbReference type="EMBL" id="KAF2107531.1"/>
    </source>
</evidence>
<dbReference type="AlphaFoldDB" id="A0A6A5YMS7"/>
<organism evidence="2 3">
    <name type="scientific">Lophiotrema nucula</name>
    <dbReference type="NCBI Taxonomy" id="690887"/>
    <lineage>
        <taxon>Eukaryota</taxon>
        <taxon>Fungi</taxon>
        <taxon>Dikarya</taxon>
        <taxon>Ascomycota</taxon>
        <taxon>Pezizomycotina</taxon>
        <taxon>Dothideomycetes</taxon>
        <taxon>Pleosporomycetidae</taxon>
        <taxon>Pleosporales</taxon>
        <taxon>Lophiotremataceae</taxon>
        <taxon>Lophiotrema</taxon>
    </lineage>
</organism>
<dbReference type="EMBL" id="ML977353">
    <property type="protein sequence ID" value="KAF2107531.1"/>
    <property type="molecule type" value="Genomic_DNA"/>
</dbReference>
<feature type="region of interest" description="Disordered" evidence="1">
    <location>
        <begin position="1"/>
        <end position="111"/>
    </location>
</feature>
<feature type="compositionally biased region" description="Polar residues" evidence="1">
    <location>
        <begin position="63"/>
        <end position="82"/>
    </location>
</feature>
<sequence length="527" mass="60587">MSLFSRFRELLGYGDPEEPRSSRKRKAYEQHHRQSKRVQPDVSEEDSDDDTSLADFDDETSEQEAQQSANRKYSSSTGSFTYENFEPYRRPSQHQPSTASGTIRVAGRRDEDWMDENKKRWEDAPNKFAREILKRKGGDVEKAAKEIRNPNIHPGLGLEKDDDEFILASEPEYAFRDVEIRDSLWQILDNIQRFSKDHCAFDFHDTAKLKKAFNKMTPETIKIIGCVASGGPGGYEGWYELFTNESKRRPLVCAIIGNVLVEQVFQHVFFGAGEAEQKELAKIQKKHRNADGFDRNTLYANLISQHLKRDQNTLTLPSGFTAHAHAILEAILTHLLPILDLKATPTSAEEESAIINSLYSIIAWSGILSLIMRADPHTVYYFTPVFKEDTFRYEYAECFNKKEMEATHPRRRESWPADISESEQRRAKGDEPLTQITIFAGLTAYRVGGIETGESSVEKPVYLHEGWARKGIRARILTHGWVYCRWGRARKFVKGKPADEEEVHGAQWREPGFVEFEDVVRGRKRTR</sequence>
<evidence type="ECO:0000256" key="1">
    <source>
        <dbReference type="SAM" id="MobiDB-lite"/>
    </source>
</evidence>
<proteinExistence type="predicted"/>
<gene>
    <name evidence="2" type="ORF">BDV96DRAFT_653618</name>
</gene>
<dbReference type="Proteomes" id="UP000799770">
    <property type="component" value="Unassembled WGS sequence"/>
</dbReference>
<feature type="compositionally biased region" description="Basic and acidic residues" evidence="1">
    <location>
        <begin position="17"/>
        <end position="32"/>
    </location>
</feature>
<keyword evidence="3" id="KW-1185">Reference proteome</keyword>
<protein>
    <submittedName>
        <fullName evidence="2">Uncharacterized protein</fullName>
    </submittedName>
</protein>
<evidence type="ECO:0000313" key="3">
    <source>
        <dbReference type="Proteomes" id="UP000799770"/>
    </source>
</evidence>
<feature type="compositionally biased region" description="Acidic residues" evidence="1">
    <location>
        <begin position="42"/>
        <end position="62"/>
    </location>
</feature>
<accession>A0A6A5YMS7</accession>
<name>A0A6A5YMS7_9PLEO</name>